<protein>
    <recommendedName>
        <fullName evidence="2">P-type Ca(2+) transporter</fullName>
        <ecNumber evidence="2">7.2.2.10</ecNumber>
    </recommendedName>
</protein>
<evidence type="ECO:0000256" key="10">
    <source>
        <dbReference type="ARBA" id="ARBA00022842"/>
    </source>
</evidence>
<dbReference type="SFLD" id="SFLDS00003">
    <property type="entry name" value="Haloacid_Dehalogenase"/>
    <property type="match status" value="1"/>
</dbReference>
<dbReference type="GO" id="GO:0016887">
    <property type="term" value="F:ATP hydrolysis activity"/>
    <property type="evidence" value="ECO:0007669"/>
    <property type="project" value="InterPro"/>
</dbReference>
<dbReference type="InterPro" id="IPR023299">
    <property type="entry name" value="ATPase_P-typ_cyto_dom_N"/>
</dbReference>
<comment type="subcellular location">
    <subcellularLocation>
        <location evidence="1">Endomembrane system</location>
        <topology evidence="1">Multi-pass membrane protein</topology>
    </subcellularLocation>
</comment>
<dbReference type="SUPFAM" id="SSF81653">
    <property type="entry name" value="Calcium ATPase, transduction domain A"/>
    <property type="match status" value="1"/>
</dbReference>
<evidence type="ECO:0000256" key="14">
    <source>
        <dbReference type="ARBA" id="ARBA00023136"/>
    </source>
</evidence>
<evidence type="ECO:0000256" key="7">
    <source>
        <dbReference type="ARBA" id="ARBA00022741"/>
    </source>
</evidence>
<dbReference type="GO" id="GO:0005388">
    <property type="term" value="F:P-type calcium transporter activity"/>
    <property type="evidence" value="ECO:0007669"/>
    <property type="project" value="UniProtKB-EC"/>
</dbReference>
<dbReference type="InterPro" id="IPR036412">
    <property type="entry name" value="HAD-like_sf"/>
</dbReference>
<dbReference type="GO" id="GO:0046872">
    <property type="term" value="F:metal ion binding"/>
    <property type="evidence" value="ECO:0007669"/>
    <property type="project" value="UniProtKB-KW"/>
</dbReference>
<proteinExistence type="predicted"/>
<keyword evidence="9" id="KW-0067">ATP-binding</keyword>
<dbReference type="SUPFAM" id="SSF56784">
    <property type="entry name" value="HAD-like"/>
    <property type="match status" value="1"/>
</dbReference>
<dbReference type="SMART" id="SM00831">
    <property type="entry name" value="Cation_ATPase_N"/>
    <property type="match status" value="1"/>
</dbReference>
<keyword evidence="13" id="KW-0406">Ion transport</keyword>
<keyword evidence="5 15" id="KW-0812">Transmembrane</keyword>
<dbReference type="NCBIfam" id="TIGR01517">
    <property type="entry name" value="ATPase-IIB_Ca"/>
    <property type="match status" value="1"/>
</dbReference>
<feature type="transmembrane region" description="Helical" evidence="15">
    <location>
        <begin position="885"/>
        <end position="903"/>
    </location>
</feature>
<dbReference type="PRINTS" id="PR00119">
    <property type="entry name" value="CATATPASE"/>
</dbReference>
<evidence type="ECO:0000256" key="13">
    <source>
        <dbReference type="ARBA" id="ARBA00023065"/>
    </source>
</evidence>
<evidence type="ECO:0000259" key="16">
    <source>
        <dbReference type="SMART" id="SM00831"/>
    </source>
</evidence>
<feature type="transmembrane region" description="Helical" evidence="15">
    <location>
        <begin position="850"/>
        <end position="879"/>
    </location>
</feature>
<reference evidence="17" key="1">
    <citation type="submission" date="2015-08" db="EMBL/GenBank/DDBJ databases">
        <title>Candidatus Bacteriodes Periocalifornicus.</title>
        <authorList>
            <person name="McLean J.S."/>
            <person name="Kelley S."/>
        </authorList>
    </citation>
    <scope>NUCLEOTIDE SEQUENCE [LARGE SCALE GENOMIC DNA]</scope>
    <source>
        <strain evidence="17">12B</strain>
    </source>
</reference>
<dbReference type="EMBL" id="LIIK01000017">
    <property type="protein sequence ID" value="KQM08939.1"/>
    <property type="molecule type" value="Genomic_DNA"/>
</dbReference>
<sequence>MQVKGEGLTSAQVLSSRERYGANRLTPPKKESVWLLYLQKFGDPMILILLVALACSFGISIYGYAVRGEEAGTFIEPVGILVAVLLSTGIAFYFERKAAREFSLLNQVNDQTHYKVVRDGAVTEAVKEELVVGDLVLLDTGEEVPADGVLVESVGLQVNESSLTGEPLAAKTTKPADFDTEATYPSNRLYRGSVITDGHCSLEVTEVGDFTEAGRVYRGSQIESSIDTPLNQQLARLAHKIAVAGYFLAGALIIGRVCIFVYSHPEGFAWLELGEFLLNTIMLAVTLLVVAVPEGLPMSISLSLALSMRSMMKTNNLVRRMHACETMGATTVICTDKTGTLTQNQMRVSAIIDGCGAAVGIHTPLGERVAHSIASNSTAHIEEKEGAPVVLGNPTEGALLLWLRGQGLSYLTLRQAATEVEQLTFSTERKYMGTVVEEPATHGRYLYVKGAPEIIAPMCRKVLLPSGEEAEMDTLWPALQGQLTEYQQKGMRTLALAYLSLPQNAHPFAEGRIAADSLTFLALVAISDPVRPDVPAAIAECLNAGVAVKIVTGDTLLTTREIARQIGLWDDTCGEEAAMSGAEFEVTPDAELIPRLPKLRIMYRARPMDKARLIGLLQGQGEVVAATGDGTNDAPALKAAHVGLSMGDGTAMAKEASDMTILDNSFVSIGKGILWGRSLYQNIQRFILAQLTINVAACLVVLLGAFVGERSPLTITQMLWINLIMDSFAALAFAMLPPDPRVMLRKPRRTTDFIITPAMSRMIWGVGVFFVVVLLGLLLIFRCNEVTQLSPALVLESLSVPCHGAHHISIYELSLFFSLFVFMQLWNFLNAKAYGSGRLALSDFSRARRFFWVVGCIALGQWLLMNFGGELFGIVPLSWPDQLQVVLYTSLVFWIGEFVRLWGHRGAKRSGGAASRECGARAES</sequence>
<evidence type="ECO:0000313" key="17">
    <source>
        <dbReference type="EMBL" id="KQM08939.1"/>
    </source>
</evidence>
<evidence type="ECO:0000256" key="9">
    <source>
        <dbReference type="ARBA" id="ARBA00022840"/>
    </source>
</evidence>
<dbReference type="InterPro" id="IPR004014">
    <property type="entry name" value="ATPase_P-typ_cation-transptr_N"/>
</dbReference>
<evidence type="ECO:0000313" key="18">
    <source>
        <dbReference type="Proteomes" id="UP000054172"/>
    </source>
</evidence>
<dbReference type="InterPro" id="IPR006068">
    <property type="entry name" value="ATPase_P-typ_cation-transptr_C"/>
</dbReference>
<dbReference type="Pfam" id="PF00689">
    <property type="entry name" value="Cation_ATPase_C"/>
    <property type="match status" value="1"/>
</dbReference>
<dbReference type="STRING" id="1702214.AL399_04600"/>
<organism evidence="17 18">
    <name type="scientific">Candidatus [Bacteroides] periocalifornicus</name>
    <dbReference type="NCBI Taxonomy" id="1702214"/>
    <lineage>
        <taxon>Bacteria</taxon>
        <taxon>Pseudomonadati</taxon>
        <taxon>Bacteroidota</taxon>
    </lineage>
</organism>
<dbReference type="Gene3D" id="1.20.1110.10">
    <property type="entry name" value="Calcium-transporting ATPase, transmembrane domain"/>
    <property type="match status" value="1"/>
</dbReference>
<dbReference type="GO" id="GO:0005524">
    <property type="term" value="F:ATP binding"/>
    <property type="evidence" value="ECO:0007669"/>
    <property type="project" value="UniProtKB-KW"/>
</dbReference>
<dbReference type="PANTHER" id="PTHR24093:SF369">
    <property type="entry name" value="CALCIUM-TRANSPORTING ATPASE"/>
    <property type="match status" value="1"/>
</dbReference>
<dbReference type="InterPro" id="IPR008250">
    <property type="entry name" value="ATPase_P-typ_transduc_dom_A_sf"/>
</dbReference>
<feature type="transmembrane region" description="Helical" evidence="15">
    <location>
        <begin position="808"/>
        <end position="829"/>
    </location>
</feature>
<dbReference type="SUPFAM" id="SSF81665">
    <property type="entry name" value="Calcium ATPase, transmembrane domain M"/>
    <property type="match status" value="1"/>
</dbReference>
<dbReference type="InterPro" id="IPR059000">
    <property type="entry name" value="ATPase_P-type_domA"/>
</dbReference>
<evidence type="ECO:0000256" key="2">
    <source>
        <dbReference type="ARBA" id="ARBA00012790"/>
    </source>
</evidence>
<dbReference type="Gene3D" id="2.70.150.10">
    <property type="entry name" value="Calcium-transporting ATPase, cytoplasmic transduction domain A"/>
    <property type="match status" value="1"/>
</dbReference>
<keyword evidence="6" id="KW-0479">Metal-binding</keyword>
<dbReference type="InterPro" id="IPR023214">
    <property type="entry name" value="HAD_sf"/>
</dbReference>
<evidence type="ECO:0000256" key="5">
    <source>
        <dbReference type="ARBA" id="ARBA00022692"/>
    </source>
</evidence>
<keyword evidence="8" id="KW-0106">Calcium</keyword>
<dbReference type="Gene3D" id="3.40.1110.10">
    <property type="entry name" value="Calcium-transporting ATPase, cytoplasmic domain N"/>
    <property type="match status" value="1"/>
</dbReference>
<evidence type="ECO:0000256" key="6">
    <source>
        <dbReference type="ARBA" id="ARBA00022723"/>
    </source>
</evidence>
<dbReference type="Pfam" id="PF00690">
    <property type="entry name" value="Cation_ATPase_N"/>
    <property type="match status" value="1"/>
</dbReference>
<keyword evidence="14 15" id="KW-0472">Membrane</keyword>
<keyword evidence="11" id="KW-1278">Translocase</keyword>
<dbReference type="Pfam" id="PF00122">
    <property type="entry name" value="E1-E2_ATPase"/>
    <property type="match status" value="1"/>
</dbReference>
<feature type="transmembrane region" description="Helical" evidence="15">
    <location>
        <begin position="758"/>
        <end position="781"/>
    </location>
</feature>
<dbReference type="Pfam" id="PF13246">
    <property type="entry name" value="Cation_ATPase"/>
    <property type="match status" value="1"/>
</dbReference>
<dbReference type="InterPro" id="IPR001757">
    <property type="entry name" value="P_typ_ATPase"/>
</dbReference>
<evidence type="ECO:0000256" key="11">
    <source>
        <dbReference type="ARBA" id="ARBA00022967"/>
    </source>
</evidence>
<feature type="transmembrane region" description="Helical" evidence="15">
    <location>
        <begin position="45"/>
        <end position="65"/>
    </location>
</feature>
<dbReference type="GO" id="GO:0012505">
    <property type="term" value="C:endomembrane system"/>
    <property type="evidence" value="ECO:0007669"/>
    <property type="project" value="UniProtKB-SubCell"/>
</dbReference>
<dbReference type="Gene3D" id="3.40.50.1000">
    <property type="entry name" value="HAD superfamily/HAD-like"/>
    <property type="match status" value="1"/>
</dbReference>
<dbReference type="SFLD" id="SFLDF00027">
    <property type="entry name" value="p-type_atpase"/>
    <property type="match status" value="1"/>
</dbReference>
<dbReference type="InterPro" id="IPR023298">
    <property type="entry name" value="ATPase_P-typ_TM_dom_sf"/>
</dbReference>
<dbReference type="InterPro" id="IPR006408">
    <property type="entry name" value="P-type_ATPase_IIB"/>
</dbReference>
<keyword evidence="7" id="KW-0547">Nucleotide-binding</keyword>
<keyword evidence="3" id="KW-0813">Transport</keyword>
<keyword evidence="10" id="KW-0460">Magnesium</keyword>
<dbReference type="InterPro" id="IPR018303">
    <property type="entry name" value="ATPase_P-typ_P_site"/>
</dbReference>
<feature type="domain" description="Cation-transporting P-type ATPase N-terminal" evidence="16">
    <location>
        <begin position="1"/>
        <end position="61"/>
    </location>
</feature>
<dbReference type="PROSITE" id="PS00154">
    <property type="entry name" value="ATPASE_E1_E2"/>
    <property type="match status" value="1"/>
</dbReference>
<dbReference type="SUPFAM" id="SSF81660">
    <property type="entry name" value="Metal cation-transporting ATPase, ATP-binding domain N"/>
    <property type="match status" value="1"/>
</dbReference>
<name>A0A0Q4B7H1_9BACT</name>
<dbReference type="GO" id="GO:0005886">
    <property type="term" value="C:plasma membrane"/>
    <property type="evidence" value="ECO:0007669"/>
    <property type="project" value="TreeGrafter"/>
</dbReference>
<evidence type="ECO:0000256" key="4">
    <source>
        <dbReference type="ARBA" id="ARBA00022568"/>
    </source>
</evidence>
<accession>A0A0Q4B7H1</accession>
<comment type="caution">
    <text evidence="17">The sequence shown here is derived from an EMBL/GenBank/DDBJ whole genome shotgun (WGS) entry which is preliminary data.</text>
</comment>
<dbReference type="PANTHER" id="PTHR24093">
    <property type="entry name" value="CATION TRANSPORTING ATPASE"/>
    <property type="match status" value="1"/>
</dbReference>
<dbReference type="InterPro" id="IPR044492">
    <property type="entry name" value="P_typ_ATPase_HD_dom"/>
</dbReference>
<dbReference type="SFLD" id="SFLDG00002">
    <property type="entry name" value="C1.7:_P-type_atpase_like"/>
    <property type="match status" value="1"/>
</dbReference>
<dbReference type="NCBIfam" id="TIGR01494">
    <property type="entry name" value="ATPase_P-type"/>
    <property type="match status" value="2"/>
</dbReference>
<keyword evidence="18" id="KW-1185">Reference proteome</keyword>
<feature type="transmembrane region" description="Helical" evidence="15">
    <location>
        <begin position="71"/>
        <end position="94"/>
    </location>
</feature>
<feature type="transmembrane region" description="Helical" evidence="15">
    <location>
        <begin position="719"/>
        <end position="737"/>
    </location>
</feature>
<dbReference type="EC" id="7.2.2.10" evidence="2"/>
<evidence type="ECO:0000256" key="15">
    <source>
        <dbReference type="SAM" id="Phobius"/>
    </source>
</evidence>
<feature type="transmembrane region" description="Helical" evidence="15">
    <location>
        <begin position="282"/>
        <end position="306"/>
    </location>
</feature>
<keyword evidence="12 15" id="KW-1133">Transmembrane helix</keyword>
<feature type="transmembrane region" description="Helical" evidence="15">
    <location>
        <begin position="686"/>
        <end position="707"/>
    </location>
</feature>
<evidence type="ECO:0000256" key="1">
    <source>
        <dbReference type="ARBA" id="ARBA00004127"/>
    </source>
</evidence>
<keyword evidence="4" id="KW-0109">Calcium transport</keyword>
<evidence type="ECO:0000256" key="3">
    <source>
        <dbReference type="ARBA" id="ARBA00022448"/>
    </source>
</evidence>
<dbReference type="PATRIC" id="fig|1702214.3.peg.1831"/>
<evidence type="ECO:0000256" key="8">
    <source>
        <dbReference type="ARBA" id="ARBA00022837"/>
    </source>
</evidence>
<gene>
    <name evidence="17" type="ORF">AL399_04600</name>
</gene>
<dbReference type="Pfam" id="PF08282">
    <property type="entry name" value="Hydrolase_3"/>
    <property type="match status" value="1"/>
</dbReference>
<dbReference type="AlphaFoldDB" id="A0A0Q4B7H1"/>
<dbReference type="PRINTS" id="PR00120">
    <property type="entry name" value="HATPASE"/>
</dbReference>
<feature type="transmembrane region" description="Helical" evidence="15">
    <location>
        <begin position="241"/>
        <end position="262"/>
    </location>
</feature>
<dbReference type="Proteomes" id="UP000054172">
    <property type="component" value="Unassembled WGS sequence"/>
</dbReference>
<evidence type="ECO:0000256" key="12">
    <source>
        <dbReference type="ARBA" id="ARBA00022989"/>
    </source>
</evidence>